<evidence type="ECO:0000313" key="2">
    <source>
        <dbReference type="Proteomes" id="UP000821845"/>
    </source>
</evidence>
<organism evidence="1 2">
    <name type="scientific">Hyalomma asiaticum</name>
    <name type="common">Tick</name>
    <dbReference type="NCBI Taxonomy" id="266040"/>
    <lineage>
        <taxon>Eukaryota</taxon>
        <taxon>Metazoa</taxon>
        <taxon>Ecdysozoa</taxon>
        <taxon>Arthropoda</taxon>
        <taxon>Chelicerata</taxon>
        <taxon>Arachnida</taxon>
        <taxon>Acari</taxon>
        <taxon>Parasitiformes</taxon>
        <taxon>Ixodida</taxon>
        <taxon>Ixodoidea</taxon>
        <taxon>Ixodidae</taxon>
        <taxon>Hyalomminae</taxon>
        <taxon>Hyalomma</taxon>
    </lineage>
</organism>
<accession>A0ACB7SU13</accession>
<evidence type="ECO:0000313" key="1">
    <source>
        <dbReference type="EMBL" id="KAH6938105.1"/>
    </source>
</evidence>
<proteinExistence type="predicted"/>
<reference evidence="1" key="1">
    <citation type="submission" date="2020-05" db="EMBL/GenBank/DDBJ databases">
        <title>Large-scale comparative analyses of tick genomes elucidate their genetic diversity and vector capacities.</title>
        <authorList>
            <person name="Jia N."/>
            <person name="Wang J."/>
            <person name="Shi W."/>
            <person name="Du L."/>
            <person name="Sun Y."/>
            <person name="Zhan W."/>
            <person name="Jiang J."/>
            <person name="Wang Q."/>
            <person name="Zhang B."/>
            <person name="Ji P."/>
            <person name="Sakyi L.B."/>
            <person name="Cui X."/>
            <person name="Yuan T."/>
            <person name="Jiang B."/>
            <person name="Yang W."/>
            <person name="Lam T.T.-Y."/>
            <person name="Chang Q."/>
            <person name="Ding S."/>
            <person name="Wang X."/>
            <person name="Zhu J."/>
            <person name="Ruan X."/>
            <person name="Zhao L."/>
            <person name="Wei J."/>
            <person name="Que T."/>
            <person name="Du C."/>
            <person name="Cheng J."/>
            <person name="Dai P."/>
            <person name="Han X."/>
            <person name="Huang E."/>
            <person name="Gao Y."/>
            <person name="Liu J."/>
            <person name="Shao H."/>
            <person name="Ye R."/>
            <person name="Li L."/>
            <person name="Wei W."/>
            <person name="Wang X."/>
            <person name="Wang C."/>
            <person name="Yang T."/>
            <person name="Huo Q."/>
            <person name="Li W."/>
            <person name="Guo W."/>
            <person name="Chen H."/>
            <person name="Zhou L."/>
            <person name="Ni X."/>
            <person name="Tian J."/>
            <person name="Zhou Y."/>
            <person name="Sheng Y."/>
            <person name="Liu T."/>
            <person name="Pan Y."/>
            <person name="Xia L."/>
            <person name="Li J."/>
            <person name="Zhao F."/>
            <person name="Cao W."/>
        </authorList>
    </citation>
    <scope>NUCLEOTIDE SEQUENCE</scope>
    <source>
        <strain evidence="1">Hyas-2018</strain>
    </source>
</reference>
<name>A0ACB7SU13_HYAAI</name>
<sequence>MRIPESAATIALALCALSIASAAGKAAHKLHRNVTDTFELFAHFPYVVLEYTSGDDPEFQCLTNKRVQLDMEKKTSTYVWMFKGHGGSEKKDVTLNLRAGDSPDKVIFTLDNDQDNSYMAHFVYTDYDSCVIVEIPYDGDQCQLWVAAEYKYNIPQHCLEQLEDICDVSKAVYEEELCKNDKDDL</sequence>
<comment type="caution">
    <text evidence="1">The sequence shown here is derived from an EMBL/GenBank/DDBJ whole genome shotgun (WGS) entry which is preliminary data.</text>
</comment>
<gene>
    <name evidence="1" type="ORF">HPB50_006782</name>
</gene>
<dbReference type="Proteomes" id="UP000821845">
    <property type="component" value="Chromosome 2"/>
</dbReference>
<protein>
    <submittedName>
        <fullName evidence="1">Uncharacterized protein</fullName>
    </submittedName>
</protein>
<dbReference type="EMBL" id="CM023482">
    <property type="protein sequence ID" value="KAH6938105.1"/>
    <property type="molecule type" value="Genomic_DNA"/>
</dbReference>
<keyword evidence="2" id="KW-1185">Reference proteome</keyword>